<gene>
    <name evidence="4" type="ordered locus">Xaut_0854</name>
</gene>
<evidence type="ECO:0000256" key="1">
    <source>
        <dbReference type="SAM" id="MobiDB-lite"/>
    </source>
</evidence>
<dbReference type="eggNOG" id="COG0457">
    <property type="taxonomic scope" value="Bacteria"/>
</dbReference>
<proteinExistence type="predicted"/>
<accession>A7IDL2</accession>
<dbReference type="PhylomeDB" id="A7IDL2"/>
<keyword evidence="2" id="KW-0732">Signal</keyword>
<sequence>MIRALLRLALLLAALIAATPLLAGAFKASIERLPTDQGEPFELVLSLTGRDSLEPPNVTPLSKDFEILDRRKRSRMDTLAGQRIEVNEWVLTLVAKHPGRLTIPSLSVGGEASAPIDLTIAPGAAIAPPDDEPLSLAVDVQGTPPFFLQSEIPIVVRMFDRVGALEATAGQPEADGASFTPDGGLKTYSRVFGRQRFRVVELRYIMRPQRTGTIQIPSLALKASIPTSPPGAQEQARTLGRPAMPWLGGGFNAGRKVTVYSNPVEVEISPRPAGVTGWFLPARSVTLRESWSRPPAQAKVGGALVRTLRLEVKGASPGQLPPLAAPEVDGVRQYADEGKPEATSVDGGIGAVVETRVSVVPTRAGTVTLPAISVPWWNVTANRAEVATLPAVTLNVSASSDGSAPRVPTAPVAVPAPTLTADGTSGGWNVRDVLAVLAVTVLVVGTVFYSGRRRRPAEAERAPDPTHPGAVRPAGAVHGRTAGRPKLAPVDLDAAARALDAACRGNDAAAAHRAWLSFARAMGGTGAWTPRTPGMAQAVAELSQHLYAGGAGGWDGRALRKALATERRAAKARNGRKARGLQPLYPTSR</sequence>
<dbReference type="HOGENOM" id="CLU_031701_1_0_5"/>
<feature type="chain" id="PRO_5002710884" description="DUF7939 domain-containing protein" evidence="2">
    <location>
        <begin position="24"/>
        <end position="589"/>
    </location>
</feature>
<name>A7IDL2_XANP2</name>
<dbReference type="Pfam" id="PF13584">
    <property type="entry name" value="BatD"/>
    <property type="match status" value="1"/>
</dbReference>
<dbReference type="EMBL" id="CP000781">
    <property type="protein sequence ID" value="ABS66105.1"/>
    <property type="molecule type" value="Genomic_DNA"/>
</dbReference>
<dbReference type="STRING" id="78245.Xaut_0854"/>
<dbReference type="PANTHER" id="PTHR40940">
    <property type="entry name" value="PROTEIN BATD-RELATED"/>
    <property type="match status" value="1"/>
</dbReference>
<feature type="signal peptide" evidence="2">
    <location>
        <begin position="1"/>
        <end position="23"/>
    </location>
</feature>
<dbReference type="AlphaFoldDB" id="A7IDL2"/>
<dbReference type="KEGG" id="xau:Xaut_0854"/>
<organism evidence="4 5">
    <name type="scientific">Xanthobacter autotrophicus (strain ATCC BAA-1158 / Py2)</name>
    <dbReference type="NCBI Taxonomy" id="78245"/>
    <lineage>
        <taxon>Bacteria</taxon>
        <taxon>Pseudomonadati</taxon>
        <taxon>Pseudomonadota</taxon>
        <taxon>Alphaproteobacteria</taxon>
        <taxon>Hyphomicrobiales</taxon>
        <taxon>Xanthobacteraceae</taxon>
        <taxon>Xanthobacter</taxon>
    </lineage>
</organism>
<dbReference type="Proteomes" id="UP000002417">
    <property type="component" value="Chromosome"/>
</dbReference>
<feature type="compositionally biased region" description="Basic residues" evidence="1">
    <location>
        <begin position="570"/>
        <end position="579"/>
    </location>
</feature>
<evidence type="ECO:0000259" key="3">
    <source>
        <dbReference type="Pfam" id="PF25607"/>
    </source>
</evidence>
<evidence type="ECO:0000313" key="4">
    <source>
        <dbReference type="EMBL" id="ABS66105.1"/>
    </source>
</evidence>
<reference evidence="4 5" key="1">
    <citation type="submission" date="2007-07" db="EMBL/GenBank/DDBJ databases">
        <title>Complete sequence of chromosome of Xanthobacter autotrophicus Py2.</title>
        <authorList>
            <consortium name="US DOE Joint Genome Institute"/>
            <person name="Copeland A."/>
            <person name="Lucas S."/>
            <person name="Lapidus A."/>
            <person name="Barry K."/>
            <person name="Glavina del Rio T."/>
            <person name="Hammon N."/>
            <person name="Israni S."/>
            <person name="Dalin E."/>
            <person name="Tice H."/>
            <person name="Pitluck S."/>
            <person name="Sims D."/>
            <person name="Brettin T."/>
            <person name="Bruce D."/>
            <person name="Detter J.C."/>
            <person name="Han C."/>
            <person name="Tapia R."/>
            <person name="Brainard J."/>
            <person name="Schmutz J."/>
            <person name="Larimer F."/>
            <person name="Land M."/>
            <person name="Hauser L."/>
            <person name="Kyrpides N."/>
            <person name="Kim E."/>
            <person name="Ensigns S.A."/>
            <person name="Richardson P."/>
        </authorList>
    </citation>
    <scope>NUCLEOTIDE SEQUENCE [LARGE SCALE GENOMIC DNA]</scope>
    <source>
        <strain evidence="5">ATCC BAA-1158 / Py2</strain>
    </source>
</reference>
<keyword evidence="5" id="KW-1185">Reference proteome</keyword>
<dbReference type="InterPro" id="IPR057699">
    <property type="entry name" value="DUF7939"/>
</dbReference>
<protein>
    <recommendedName>
        <fullName evidence="3">DUF7939 domain-containing protein</fullName>
    </recommendedName>
</protein>
<feature type="region of interest" description="Disordered" evidence="1">
    <location>
        <begin position="453"/>
        <end position="484"/>
    </location>
</feature>
<dbReference type="InterPro" id="IPR025738">
    <property type="entry name" value="BatD"/>
</dbReference>
<evidence type="ECO:0000313" key="5">
    <source>
        <dbReference type="Proteomes" id="UP000002417"/>
    </source>
</evidence>
<dbReference type="OrthoDB" id="7699970at2"/>
<feature type="region of interest" description="Disordered" evidence="1">
    <location>
        <begin position="566"/>
        <end position="589"/>
    </location>
</feature>
<evidence type="ECO:0000256" key="2">
    <source>
        <dbReference type="SAM" id="SignalP"/>
    </source>
</evidence>
<feature type="domain" description="DUF7939" evidence="3">
    <location>
        <begin position="493"/>
        <end position="569"/>
    </location>
</feature>
<dbReference type="Pfam" id="PF25607">
    <property type="entry name" value="DUF7939"/>
    <property type="match status" value="1"/>
</dbReference>
<dbReference type="PANTHER" id="PTHR40940:SF1">
    <property type="entry name" value="PROTEIN BATD"/>
    <property type="match status" value="1"/>
</dbReference>